<evidence type="ECO:0000313" key="3">
    <source>
        <dbReference type="EMBL" id="CAF1410080.1"/>
    </source>
</evidence>
<accession>A0A815LXJ1</accession>
<protein>
    <submittedName>
        <fullName evidence="3">Uncharacterized protein</fullName>
    </submittedName>
</protein>
<organism evidence="3 5">
    <name type="scientific">Adineta ricciae</name>
    <name type="common">Rotifer</name>
    <dbReference type="NCBI Taxonomy" id="249248"/>
    <lineage>
        <taxon>Eukaryota</taxon>
        <taxon>Metazoa</taxon>
        <taxon>Spiralia</taxon>
        <taxon>Gnathifera</taxon>
        <taxon>Rotifera</taxon>
        <taxon>Eurotatoria</taxon>
        <taxon>Bdelloidea</taxon>
        <taxon>Adinetida</taxon>
        <taxon>Adinetidae</taxon>
        <taxon>Adineta</taxon>
    </lineage>
</organism>
<gene>
    <name evidence="3" type="ORF">EDS130_LOCUS36656</name>
    <name evidence="2" type="ORF">XAT740_LOCUS29267</name>
</gene>
<feature type="transmembrane region" description="Helical" evidence="1">
    <location>
        <begin position="45"/>
        <end position="64"/>
    </location>
</feature>
<dbReference type="Proteomes" id="UP000663828">
    <property type="component" value="Unassembled WGS sequence"/>
</dbReference>
<feature type="transmembrane region" description="Helical" evidence="1">
    <location>
        <begin position="217"/>
        <end position="237"/>
    </location>
</feature>
<keyword evidence="4" id="KW-1185">Reference proteome</keyword>
<name>A0A815LXJ1_ADIRI</name>
<keyword evidence="1" id="KW-0472">Membrane</keyword>
<keyword evidence="1" id="KW-0812">Transmembrane</keyword>
<evidence type="ECO:0000313" key="2">
    <source>
        <dbReference type="EMBL" id="CAF1308791.1"/>
    </source>
</evidence>
<dbReference type="EMBL" id="CAJNOR010002541">
    <property type="protein sequence ID" value="CAF1308791.1"/>
    <property type="molecule type" value="Genomic_DNA"/>
</dbReference>
<sequence length="268" mass="31082">MSFNSTQITSLYIPSRYAASIFATILYISLIAWFIQTLHFKYRPYILSLFIFLSHLITFVELVLRATVDIDTMNTKIYREITSALCSLSPRLLLLANYRCLVDLRGKKPREMLDRLMDVVIPLNVLNMDSLLCLADDFSFAEKHQKLSIYFRQASNGFSFFLALLFYVFWYLAVSHVRRLYVLPLVTVSSICVSIEIGYSFLISIPHVFLFLTQDEFYYYVCHVIPMFVALVTWSIFHPWKFLPPSEANVPRDASGNELLAPPPPSFY</sequence>
<evidence type="ECO:0000313" key="4">
    <source>
        <dbReference type="Proteomes" id="UP000663828"/>
    </source>
</evidence>
<comment type="caution">
    <text evidence="3">The sequence shown here is derived from an EMBL/GenBank/DDBJ whole genome shotgun (WGS) entry which is preliminary data.</text>
</comment>
<keyword evidence="1" id="KW-1133">Transmembrane helix</keyword>
<feature type="transmembrane region" description="Helical" evidence="1">
    <location>
        <begin position="154"/>
        <end position="174"/>
    </location>
</feature>
<evidence type="ECO:0000256" key="1">
    <source>
        <dbReference type="SAM" id="Phobius"/>
    </source>
</evidence>
<feature type="transmembrane region" description="Helical" evidence="1">
    <location>
        <begin position="21"/>
        <end position="39"/>
    </location>
</feature>
<dbReference type="Proteomes" id="UP000663852">
    <property type="component" value="Unassembled WGS sequence"/>
</dbReference>
<evidence type="ECO:0000313" key="5">
    <source>
        <dbReference type="Proteomes" id="UP000663852"/>
    </source>
</evidence>
<dbReference type="AlphaFoldDB" id="A0A815LXJ1"/>
<proteinExistence type="predicted"/>
<reference evidence="3" key="1">
    <citation type="submission" date="2021-02" db="EMBL/GenBank/DDBJ databases">
        <authorList>
            <person name="Nowell W R."/>
        </authorList>
    </citation>
    <scope>NUCLEOTIDE SEQUENCE</scope>
</reference>
<feature type="transmembrane region" description="Helical" evidence="1">
    <location>
        <begin position="180"/>
        <end position="205"/>
    </location>
</feature>
<dbReference type="OrthoDB" id="10005552at2759"/>
<dbReference type="EMBL" id="CAJNOJ010000345">
    <property type="protein sequence ID" value="CAF1410080.1"/>
    <property type="molecule type" value="Genomic_DNA"/>
</dbReference>